<dbReference type="Pfam" id="PF02361">
    <property type="entry name" value="CbiQ"/>
    <property type="match status" value="1"/>
</dbReference>
<comment type="subcellular location">
    <subcellularLocation>
        <location evidence="2">Cell membrane</location>
        <topology evidence="2">Peripheral membrane protein</topology>
    </subcellularLocation>
    <subcellularLocation>
        <location evidence="1">Membrane</location>
        <topology evidence="1">Multi-pass membrane protein</topology>
    </subcellularLocation>
</comment>
<dbReference type="CDD" id="cd03225">
    <property type="entry name" value="ABC_cobalt_CbiO_domain1"/>
    <property type="match status" value="1"/>
</dbReference>
<name>A0ABV5KTG3_9BACL</name>
<dbReference type="InterPro" id="IPR017871">
    <property type="entry name" value="ABC_transporter-like_CS"/>
</dbReference>
<dbReference type="SUPFAM" id="SSF52540">
    <property type="entry name" value="P-loop containing nucleoside triphosphate hydrolases"/>
    <property type="match status" value="1"/>
</dbReference>
<comment type="similarity">
    <text evidence="3">Belongs to the ABC transporter superfamily.</text>
</comment>
<keyword evidence="9" id="KW-1278">Translocase</keyword>
<dbReference type="InterPro" id="IPR003339">
    <property type="entry name" value="ABC/ECF_trnsptr_transmembrane"/>
</dbReference>
<feature type="transmembrane region" description="Helical" evidence="13">
    <location>
        <begin position="402"/>
        <end position="420"/>
    </location>
</feature>
<accession>A0ABV5KTG3</accession>
<dbReference type="GO" id="GO:0005524">
    <property type="term" value="F:ATP binding"/>
    <property type="evidence" value="ECO:0007669"/>
    <property type="project" value="UniProtKB-KW"/>
</dbReference>
<reference evidence="15 16" key="1">
    <citation type="submission" date="2024-09" db="EMBL/GenBank/DDBJ databases">
        <authorList>
            <person name="Sun Q."/>
            <person name="Mori K."/>
        </authorList>
    </citation>
    <scope>NUCLEOTIDE SEQUENCE [LARGE SCALE GENOMIC DNA]</scope>
    <source>
        <strain evidence="15 16">TISTR 2452</strain>
    </source>
</reference>
<evidence type="ECO:0000256" key="3">
    <source>
        <dbReference type="ARBA" id="ARBA00005417"/>
    </source>
</evidence>
<evidence type="ECO:0000256" key="10">
    <source>
        <dbReference type="ARBA" id="ARBA00022989"/>
    </source>
</evidence>
<dbReference type="PANTHER" id="PTHR43553">
    <property type="entry name" value="HEAVY METAL TRANSPORTER"/>
    <property type="match status" value="1"/>
</dbReference>
<evidence type="ECO:0000256" key="13">
    <source>
        <dbReference type="SAM" id="Phobius"/>
    </source>
</evidence>
<comment type="caution">
    <text evidence="15">The sequence shown here is derived from an EMBL/GenBank/DDBJ whole genome shotgun (WGS) entry which is preliminary data.</text>
</comment>
<dbReference type="EMBL" id="JBHMDO010000034">
    <property type="protein sequence ID" value="MFB9328525.1"/>
    <property type="molecule type" value="Genomic_DNA"/>
</dbReference>
<evidence type="ECO:0000256" key="8">
    <source>
        <dbReference type="ARBA" id="ARBA00022840"/>
    </source>
</evidence>
<feature type="region of interest" description="Disordered" evidence="12">
    <location>
        <begin position="247"/>
        <end position="269"/>
    </location>
</feature>
<dbReference type="InterPro" id="IPR003593">
    <property type="entry name" value="AAA+_ATPase"/>
</dbReference>
<dbReference type="CDD" id="cd16914">
    <property type="entry name" value="EcfT"/>
    <property type="match status" value="1"/>
</dbReference>
<dbReference type="InterPro" id="IPR003439">
    <property type="entry name" value="ABC_transporter-like_ATP-bd"/>
</dbReference>
<dbReference type="Pfam" id="PF00005">
    <property type="entry name" value="ABC_tran"/>
    <property type="match status" value="1"/>
</dbReference>
<evidence type="ECO:0000256" key="5">
    <source>
        <dbReference type="ARBA" id="ARBA00022475"/>
    </source>
</evidence>
<keyword evidence="7" id="KW-0547">Nucleotide-binding</keyword>
<evidence type="ECO:0000313" key="15">
    <source>
        <dbReference type="EMBL" id="MFB9328525.1"/>
    </source>
</evidence>
<evidence type="ECO:0000256" key="9">
    <source>
        <dbReference type="ARBA" id="ARBA00022967"/>
    </source>
</evidence>
<dbReference type="PROSITE" id="PS50893">
    <property type="entry name" value="ABC_TRANSPORTER_2"/>
    <property type="match status" value="1"/>
</dbReference>
<evidence type="ECO:0000256" key="6">
    <source>
        <dbReference type="ARBA" id="ARBA00022692"/>
    </source>
</evidence>
<feature type="transmembrane region" description="Helical" evidence="13">
    <location>
        <begin position="333"/>
        <end position="352"/>
    </location>
</feature>
<feature type="domain" description="ABC transporter" evidence="14">
    <location>
        <begin position="1"/>
        <end position="220"/>
    </location>
</feature>
<dbReference type="InterPro" id="IPR027417">
    <property type="entry name" value="P-loop_NTPase"/>
</dbReference>
<keyword evidence="16" id="KW-1185">Reference proteome</keyword>
<sequence>MQLEPGTVTVLIGANGSGKTYLLESIAGLQPESEVESVFGNERVWLTDRSRRRLNAAALLAYGYASQSPEEQLIARTVRDELVFTLKPYGLSDTEVGKRTSAALTAVGWDASWLDREPQHMSGGERRRVALACLFAAPTPWLLLDEPTAGLDAAAHAELSCMLKQRAAEGQGILLISHDTDWAIPFADRVWLMGSDRSIRDCEPEELLVHPEWFAECGMAIPAWLRVLRGLRRLGVDTSLREPAEHTATAAAAAGVSRGQRDPGLTRNMRDDPAMEAAAAQMETRRDYERAVASWRGEHSVKRTGSPLADYDPRSVWLSYVLLSTAILMQKSWMGIAVSAIITAAAILAGRIPLRRWLGAIKAMTVFTVTAAIIAGIASGGHGLTWEIGGFLASLQSTARPLLVMLLGFGLPIVITPLRLRRSLEQSFAVRGQVPSAGQTIILTVTLLLRFIPVLLAEWQRFAKLNLARGKAARFSLRKLPGQLRELLLPFMLSLFRIAEQAASALESRGVGRRPYPRVRRTLRWQLKDVALTTSCLLLLLLFWRFS</sequence>
<keyword evidence="8 15" id="KW-0067">ATP-binding</keyword>
<feature type="transmembrane region" description="Helical" evidence="13">
    <location>
        <begin position="364"/>
        <end position="382"/>
    </location>
</feature>
<evidence type="ECO:0000256" key="1">
    <source>
        <dbReference type="ARBA" id="ARBA00004141"/>
    </source>
</evidence>
<feature type="transmembrane region" description="Helical" evidence="13">
    <location>
        <begin position="441"/>
        <end position="459"/>
    </location>
</feature>
<evidence type="ECO:0000256" key="2">
    <source>
        <dbReference type="ARBA" id="ARBA00004202"/>
    </source>
</evidence>
<keyword evidence="4" id="KW-0813">Transport</keyword>
<dbReference type="InterPro" id="IPR015856">
    <property type="entry name" value="ABC_transpr_CbiO/EcfA_su"/>
</dbReference>
<evidence type="ECO:0000256" key="4">
    <source>
        <dbReference type="ARBA" id="ARBA00022448"/>
    </source>
</evidence>
<keyword evidence="6 13" id="KW-0812">Transmembrane</keyword>
<keyword evidence="11 13" id="KW-0472">Membrane</keyword>
<keyword evidence="5" id="KW-1003">Cell membrane</keyword>
<evidence type="ECO:0000256" key="12">
    <source>
        <dbReference type="SAM" id="MobiDB-lite"/>
    </source>
</evidence>
<dbReference type="Gene3D" id="3.40.50.300">
    <property type="entry name" value="P-loop containing nucleotide triphosphate hydrolases"/>
    <property type="match status" value="1"/>
</dbReference>
<dbReference type="SMART" id="SM00382">
    <property type="entry name" value="AAA"/>
    <property type="match status" value="1"/>
</dbReference>
<dbReference type="InterPro" id="IPR050095">
    <property type="entry name" value="ECF_ABC_transporter_ATP-bd"/>
</dbReference>
<protein>
    <submittedName>
        <fullName evidence="15">ATP-binding cassette domain-containing protein</fullName>
    </submittedName>
</protein>
<evidence type="ECO:0000259" key="14">
    <source>
        <dbReference type="PROSITE" id="PS50893"/>
    </source>
</evidence>
<dbReference type="PANTHER" id="PTHR43553:SF24">
    <property type="entry name" value="ENERGY-COUPLING FACTOR TRANSPORTER ATP-BINDING PROTEIN ECFA1"/>
    <property type="match status" value="1"/>
</dbReference>
<dbReference type="PROSITE" id="PS00211">
    <property type="entry name" value="ABC_TRANSPORTER_1"/>
    <property type="match status" value="1"/>
</dbReference>
<gene>
    <name evidence="15" type="ORF">ACFFSY_21540</name>
</gene>
<organism evidence="15 16">
    <name type="scientific">Paenibacillus aurantiacus</name>
    <dbReference type="NCBI Taxonomy" id="1936118"/>
    <lineage>
        <taxon>Bacteria</taxon>
        <taxon>Bacillati</taxon>
        <taxon>Bacillota</taxon>
        <taxon>Bacilli</taxon>
        <taxon>Bacillales</taxon>
        <taxon>Paenibacillaceae</taxon>
        <taxon>Paenibacillus</taxon>
    </lineage>
</organism>
<keyword evidence="10 13" id="KW-1133">Transmembrane helix</keyword>
<proteinExistence type="inferred from homology"/>
<evidence type="ECO:0000256" key="7">
    <source>
        <dbReference type="ARBA" id="ARBA00022741"/>
    </source>
</evidence>
<evidence type="ECO:0000313" key="16">
    <source>
        <dbReference type="Proteomes" id="UP001589747"/>
    </source>
</evidence>
<dbReference type="RefSeq" id="WP_377497930.1">
    <property type="nucleotide sequence ID" value="NZ_JBHMDO010000034.1"/>
</dbReference>
<evidence type="ECO:0000256" key="11">
    <source>
        <dbReference type="ARBA" id="ARBA00023136"/>
    </source>
</evidence>
<dbReference type="Proteomes" id="UP001589747">
    <property type="component" value="Unassembled WGS sequence"/>
</dbReference>